<evidence type="ECO:0000256" key="1">
    <source>
        <dbReference type="SAM" id="MobiDB-lite"/>
    </source>
</evidence>
<proteinExistence type="predicted"/>
<gene>
    <name evidence="2" type="ORF">PoMZ_09971</name>
</gene>
<name>A0A4V1C4W2_PYROR</name>
<accession>A0A4V1C4W2</accession>
<organism evidence="2 3">
    <name type="scientific">Pyricularia oryzae</name>
    <name type="common">Rice blast fungus</name>
    <name type="synonym">Magnaporthe oryzae</name>
    <dbReference type="NCBI Taxonomy" id="318829"/>
    <lineage>
        <taxon>Eukaryota</taxon>
        <taxon>Fungi</taxon>
        <taxon>Dikarya</taxon>
        <taxon>Ascomycota</taxon>
        <taxon>Pezizomycotina</taxon>
        <taxon>Sordariomycetes</taxon>
        <taxon>Sordariomycetidae</taxon>
        <taxon>Magnaporthales</taxon>
        <taxon>Pyriculariaceae</taxon>
        <taxon>Pyricularia</taxon>
    </lineage>
</organism>
<dbReference type="EMBL" id="CP034204">
    <property type="protein sequence ID" value="QBZ54275.1"/>
    <property type="molecule type" value="Genomic_DNA"/>
</dbReference>
<feature type="region of interest" description="Disordered" evidence="1">
    <location>
        <begin position="21"/>
        <end position="40"/>
    </location>
</feature>
<sequence>MLYTTCTRCITTKHATVLKPAHNPDADGDNPIHIGKPGSHGEIERVSLKSRYTSDKGTTNKYARRLAGNMVQNHAWLWRVRDKQICVILEAQYRIRNPDSDGMGKVCSGNIGRGRLQRASNIGRELRKMGAEWNDLLPD</sequence>
<dbReference type="Proteomes" id="UP000294847">
    <property type="component" value="Chromosome 1"/>
</dbReference>
<evidence type="ECO:0000313" key="3">
    <source>
        <dbReference type="Proteomes" id="UP000294847"/>
    </source>
</evidence>
<protein>
    <submittedName>
        <fullName evidence="2">Uncharacterized protein</fullName>
    </submittedName>
</protein>
<reference evidence="2 3" key="1">
    <citation type="journal article" date="2019" name="Mol. Biol. Evol.">
        <title>Blast fungal genomes show frequent chromosomal changes, gene gains and losses, and effector gene turnover.</title>
        <authorList>
            <person name="Gomez Luciano L.B."/>
            <person name="Jason Tsai I."/>
            <person name="Chuma I."/>
            <person name="Tosa Y."/>
            <person name="Chen Y.H."/>
            <person name="Li J.Y."/>
            <person name="Li M.Y."/>
            <person name="Jade Lu M.Y."/>
            <person name="Nakayashiki H."/>
            <person name="Li W.H."/>
        </authorList>
    </citation>
    <scope>NUCLEOTIDE SEQUENCE [LARGE SCALE GENOMIC DNA]</scope>
    <source>
        <strain evidence="2">MZ5-1-6</strain>
    </source>
</reference>
<dbReference type="AlphaFoldDB" id="A0A4V1C4W2"/>
<evidence type="ECO:0000313" key="2">
    <source>
        <dbReference type="EMBL" id="QBZ54275.1"/>
    </source>
</evidence>